<dbReference type="PANTHER" id="PTHR45948">
    <property type="entry name" value="DUAL SPECIFICITY PROTEIN PHOSPHATASE DDB_G0269404-RELATED"/>
    <property type="match status" value="1"/>
</dbReference>
<dbReference type="SUPFAM" id="SSF52799">
    <property type="entry name" value="(Phosphotyrosine protein) phosphatases II"/>
    <property type="match status" value="1"/>
</dbReference>
<dbReference type="PROSITE" id="PS50056">
    <property type="entry name" value="TYR_PHOSPHATASE_2"/>
    <property type="match status" value="1"/>
</dbReference>
<evidence type="ECO:0000259" key="6">
    <source>
        <dbReference type="PROSITE" id="PS50056"/>
    </source>
</evidence>
<evidence type="ECO:0000256" key="2">
    <source>
        <dbReference type="ARBA" id="ARBA00022801"/>
    </source>
</evidence>
<dbReference type="SMART" id="SM00195">
    <property type="entry name" value="DSPc"/>
    <property type="match status" value="1"/>
</dbReference>
<dbReference type="InterPro" id="IPR020422">
    <property type="entry name" value="TYR_PHOSPHATASE_DUAL_dom"/>
</dbReference>
<gene>
    <name evidence="7" type="ORF">KIPB_012379</name>
</gene>
<organism evidence="7 8">
    <name type="scientific">Kipferlia bialata</name>
    <dbReference type="NCBI Taxonomy" id="797122"/>
    <lineage>
        <taxon>Eukaryota</taxon>
        <taxon>Metamonada</taxon>
        <taxon>Carpediemonas-like organisms</taxon>
        <taxon>Kipferlia</taxon>
    </lineage>
</organism>
<reference evidence="7 8" key="1">
    <citation type="journal article" date="2018" name="PLoS ONE">
        <title>The draft genome of Kipferlia bialata reveals reductive genome evolution in fornicate parasites.</title>
        <authorList>
            <person name="Tanifuji G."/>
            <person name="Takabayashi S."/>
            <person name="Kume K."/>
            <person name="Takagi M."/>
            <person name="Nakayama T."/>
            <person name="Kamikawa R."/>
            <person name="Inagaki Y."/>
            <person name="Hashimoto T."/>
        </authorList>
    </citation>
    <scope>NUCLEOTIDE SEQUENCE [LARGE SCALE GENOMIC DNA]</scope>
    <source>
        <strain evidence="7">NY0173</strain>
    </source>
</reference>
<evidence type="ECO:0000256" key="3">
    <source>
        <dbReference type="ARBA" id="ARBA00022912"/>
    </source>
</evidence>
<keyword evidence="2" id="KW-0378">Hydrolase</keyword>
<feature type="non-terminal residue" evidence="7">
    <location>
        <position position="121"/>
    </location>
</feature>
<keyword evidence="8" id="KW-1185">Reference proteome</keyword>
<dbReference type="Gene3D" id="3.90.190.10">
    <property type="entry name" value="Protein tyrosine phosphatase superfamily"/>
    <property type="match status" value="1"/>
</dbReference>
<dbReference type="PANTHER" id="PTHR45948:SF2">
    <property type="entry name" value="DUAL SPECIFICITY PROTEIN PHOSPHATASE"/>
    <property type="match status" value="1"/>
</dbReference>
<dbReference type="InterPro" id="IPR000340">
    <property type="entry name" value="Dual-sp_phosphatase_cat-dom"/>
</dbReference>
<evidence type="ECO:0000256" key="4">
    <source>
        <dbReference type="ARBA" id="ARBA00047761"/>
    </source>
</evidence>
<sequence>DFRKPKWAKSYLFLSLRDRASEDRSHVLHCIAQSVAFIAEHLEEGVLVHCGMGVSRSGMAAVAHVMSTLSLDPLSALSMVQSRRQCILPNEGFMSALTEYYETTLNHTVKGEGGHGEAETG</sequence>
<dbReference type="Proteomes" id="UP000265618">
    <property type="component" value="Unassembled WGS sequence"/>
</dbReference>
<accession>A0A9K3GNV3</accession>
<dbReference type="InterPro" id="IPR016130">
    <property type="entry name" value="Tyr_Pase_AS"/>
</dbReference>
<dbReference type="Pfam" id="PF00782">
    <property type="entry name" value="DSPc"/>
    <property type="match status" value="1"/>
</dbReference>
<dbReference type="GO" id="GO:0005829">
    <property type="term" value="C:cytosol"/>
    <property type="evidence" value="ECO:0007669"/>
    <property type="project" value="TreeGrafter"/>
</dbReference>
<comment type="catalytic activity">
    <reaction evidence="4">
        <text>O-phospho-L-seryl-[protein] + H2O = L-seryl-[protein] + phosphate</text>
        <dbReference type="Rhea" id="RHEA:20629"/>
        <dbReference type="Rhea" id="RHEA-COMP:9863"/>
        <dbReference type="Rhea" id="RHEA-COMP:11604"/>
        <dbReference type="ChEBI" id="CHEBI:15377"/>
        <dbReference type="ChEBI" id="CHEBI:29999"/>
        <dbReference type="ChEBI" id="CHEBI:43474"/>
        <dbReference type="ChEBI" id="CHEBI:83421"/>
        <dbReference type="EC" id="3.1.3.16"/>
    </reaction>
</comment>
<dbReference type="AlphaFoldDB" id="A0A9K3GNV3"/>
<dbReference type="EMBL" id="BDIP01005449">
    <property type="protein sequence ID" value="GIQ89803.1"/>
    <property type="molecule type" value="Genomic_DNA"/>
</dbReference>
<evidence type="ECO:0000256" key="5">
    <source>
        <dbReference type="ARBA" id="ARBA00048336"/>
    </source>
</evidence>
<evidence type="ECO:0000313" key="7">
    <source>
        <dbReference type="EMBL" id="GIQ89803.1"/>
    </source>
</evidence>
<dbReference type="GO" id="GO:0004725">
    <property type="term" value="F:protein tyrosine phosphatase activity"/>
    <property type="evidence" value="ECO:0007669"/>
    <property type="project" value="TreeGrafter"/>
</dbReference>
<dbReference type="CDD" id="cd14498">
    <property type="entry name" value="DSP"/>
    <property type="match status" value="1"/>
</dbReference>
<dbReference type="OrthoDB" id="10252009at2759"/>
<protein>
    <submittedName>
        <fullName evidence="7">Dual specificity phosphatase</fullName>
    </submittedName>
</protein>
<proteinExistence type="inferred from homology"/>
<dbReference type="InterPro" id="IPR000387">
    <property type="entry name" value="Tyr_Pase_dom"/>
</dbReference>
<dbReference type="InterPro" id="IPR029021">
    <property type="entry name" value="Prot-tyrosine_phosphatase-like"/>
</dbReference>
<dbReference type="PROSITE" id="PS00383">
    <property type="entry name" value="TYR_PHOSPHATASE_1"/>
    <property type="match status" value="1"/>
</dbReference>
<evidence type="ECO:0000256" key="1">
    <source>
        <dbReference type="ARBA" id="ARBA00008601"/>
    </source>
</evidence>
<comment type="similarity">
    <text evidence="1">Belongs to the protein-tyrosine phosphatase family. Non-receptor class dual specificity subfamily.</text>
</comment>
<evidence type="ECO:0000313" key="8">
    <source>
        <dbReference type="Proteomes" id="UP000265618"/>
    </source>
</evidence>
<feature type="domain" description="Tyrosine specific protein phosphatases" evidence="6">
    <location>
        <begin position="46"/>
        <end position="84"/>
    </location>
</feature>
<comment type="caution">
    <text evidence="7">The sequence shown here is derived from an EMBL/GenBank/DDBJ whole genome shotgun (WGS) entry which is preliminary data.</text>
</comment>
<keyword evidence="3" id="KW-0904">Protein phosphatase</keyword>
<comment type="catalytic activity">
    <reaction evidence="5">
        <text>O-phospho-L-threonyl-[protein] + H2O = L-threonyl-[protein] + phosphate</text>
        <dbReference type="Rhea" id="RHEA:47004"/>
        <dbReference type="Rhea" id="RHEA-COMP:11060"/>
        <dbReference type="Rhea" id="RHEA-COMP:11605"/>
        <dbReference type="ChEBI" id="CHEBI:15377"/>
        <dbReference type="ChEBI" id="CHEBI:30013"/>
        <dbReference type="ChEBI" id="CHEBI:43474"/>
        <dbReference type="ChEBI" id="CHEBI:61977"/>
        <dbReference type="EC" id="3.1.3.16"/>
    </reaction>
</comment>
<name>A0A9K3GNV3_9EUKA</name>
<dbReference type="GO" id="GO:0004722">
    <property type="term" value="F:protein serine/threonine phosphatase activity"/>
    <property type="evidence" value="ECO:0007669"/>
    <property type="project" value="UniProtKB-EC"/>
</dbReference>
<dbReference type="GO" id="GO:0007165">
    <property type="term" value="P:signal transduction"/>
    <property type="evidence" value="ECO:0007669"/>
    <property type="project" value="TreeGrafter"/>
</dbReference>